<evidence type="ECO:0008006" key="3">
    <source>
        <dbReference type="Google" id="ProtNLM"/>
    </source>
</evidence>
<proteinExistence type="predicted"/>
<dbReference type="RefSeq" id="WP_088232672.1">
    <property type="nucleotide sequence ID" value="NZ_JARXKI010000012.1"/>
</dbReference>
<protein>
    <recommendedName>
        <fullName evidence="3">Apea-like HEPN domain-containing protein</fullName>
    </recommendedName>
</protein>
<sequence length="363" mass="43100">MKRMTNFIRMNKLIFQGFYDLMNEYPREVHLYTPRWISLNDEEKARCNGLYVKDFFRLENGLISCLIEDSINNDRYFAIIGVEKDIEFYSEILIPKSVTKEFFFRIVCDLAIQPRESSDKYSIENELLFESSDTEGYAGHEYDVVKKYFPSVHLFKVQEGYVESDLPLINLTGYFLCENKEGIGVGYCEEALVQYKEIFTLNFETLNYNALVRSLINLYYKDVFMDIYRCIEYLYRAYNINEIKKKLETTLNLDDVYSMVTSQLSYKFTESASINKIFQDMPSRVTTKLRNIEAFEGESKEDEWFYKVRNSLVHGRRMGKELQLEEKDWFVLLGVSLEILKMVHQYAKDHNISVDFIHQIQKN</sequence>
<gene>
    <name evidence="1" type="ORF">COD19_13520</name>
</gene>
<dbReference type="Proteomes" id="UP000225766">
    <property type="component" value="Unassembled WGS sequence"/>
</dbReference>
<name>A0A2C1L8V4_BACCE</name>
<dbReference type="EMBL" id="NUMG01000016">
    <property type="protein sequence ID" value="PGU01316.1"/>
    <property type="molecule type" value="Genomic_DNA"/>
</dbReference>
<dbReference type="OrthoDB" id="128043at2"/>
<evidence type="ECO:0000313" key="2">
    <source>
        <dbReference type="Proteomes" id="UP000225766"/>
    </source>
</evidence>
<accession>A0A2C1L8V4</accession>
<reference evidence="1 2" key="1">
    <citation type="submission" date="2017-09" db="EMBL/GenBank/DDBJ databases">
        <title>Large-scale bioinformatics analysis of Bacillus genomes uncovers conserved roles of natural products in bacterial physiology.</title>
        <authorList>
            <consortium name="Agbiome Team Llc"/>
            <person name="Bleich R.M."/>
            <person name="Grubbs K.J."/>
            <person name="Santa Maria K.C."/>
            <person name="Allen S.E."/>
            <person name="Farag S."/>
            <person name="Shank E.A."/>
            <person name="Bowers A."/>
        </authorList>
    </citation>
    <scope>NUCLEOTIDE SEQUENCE [LARGE SCALE GENOMIC DNA]</scope>
    <source>
        <strain evidence="1 2">AFS040105</strain>
    </source>
</reference>
<evidence type="ECO:0000313" key="1">
    <source>
        <dbReference type="EMBL" id="PGU01316.1"/>
    </source>
</evidence>
<comment type="caution">
    <text evidence="1">The sequence shown here is derived from an EMBL/GenBank/DDBJ whole genome shotgun (WGS) entry which is preliminary data.</text>
</comment>
<dbReference type="AlphaFoldDB" id="A0A2C1L8V4"/>
<organism evidence="1 2">
    <name type="scientific">Bacillus cereus</name>
    <dbReference type="NCBI Taxonomy" id="1396"/>
    <lineage>
        <taxon>Bacteria</taxon>
        <taxon>Bacillati</taxon>
        <taxon>Bacillota</taxon>
        <taxon>Bacilli</taxon>
        <taxon>Bacillales</taxon>
        <taxon>Bacillaceae</taxon>
        <taxon>Bacillus</taxon>
        <taxon>Bacillus cereus group</taxon>
    </lineage>
</organism>